<dbReference type="PANTHER" id="PTHR11054:SF0">
    <property type="entry name" value="6-PHOSPHOGLUCONOLACTONASE"/>
    <property type="match status" value="1"/>
</dbReference>
<dbReference type="Pfam" id="PF01182">
    <property type="entry name" value="Glucosamine_iso"/>
    <property type="match status" value="1"/>
</dbReference>
<dbReference type="InterPro" id="IPR005900">
    <property type="entry name" value="6-phosphogluconolactonase_DevB"/>
</dbReference>
<sequence>MSSNRKCRFHVNVSDTEDKLVQSLSDVLKRCSSQALENAKTFRVGLSGGSLVQLLTSALVSSGLDTKCWQFFFCDERYVAQDHNESTYWAYKTQMLTKLPNILDSQFIKADTSVSLDKCASDYAERIVNEFGTSCPVFDLLLLGMGPDGHTCSLFPEQPANLAETERLIIPIRDSPKPPPERITFTLPLINNAKDVVFVVTGASKSDVVKRVFAGMDKKFPSAWVEPTHGQLTLIADSAAGETFLGQTCHCAHETN</sequence>
<evidence type="ECO:0000256" key="3">
    <source>
        <dbReference type="ARBA" id="ARBA00010662"/>
    </source>
</evidence>
<evidence type="ECO:0000256" key="2">
    <source>
        <dbReference type="ARBA" id="ARBA00004961"/>
    </source>
</evidence>
<dbReference type="HOGENOM" id="CLU_053947_0_2_1"/>
<dbReference type="AlphaFoldDB" id="B4JKG8"/>
<dbReference type="CDD" id="cd01400">
    <property type="entry name" value="6PGL"/>
    <property type="match status" value="1"/>
</dbReference>
<accession>B4JKG8</accession>
<keyword evidence="5 6" id="KW-0378">Hydrolase</keyword>
<name>B4JKG8_DROGR</name>
<evidence type="ECO:0000313" key="8">
    <source>
        <dbReference type="EMBL" id="EDW00071.1"/>
    </source>
</evidence>
<dbReference type="OrthoDB" id="432544at2759"/>
<comment type="pathway">
    <text evidence="2 6">Carbohydrate degradation; pentose phosphate pathway; D-ribulose 5-phosphate from D-glucose 6-phosphate (oxidative stage): step 2/3.</text>
</comment>
<dbReference type="STRING" id="7222.B4JKG8"/>
<dbReference type="FunFam" id="3.40.50.1360:FF:000005">
    <property type="entry name" value="6-phosphogluconolactonase"/>
    <property type="match status" value="1"/>
</dbReference>
<dbReference type="NCBIfam" id="TIGR01198">
    <property type="entry name" value="pgl"/>
    <property type="match status" value="1"/>
</dbReference>
<evidence type="ECO:0000256" key="6">
    <source>
        <dbReference type="RuleBase" id="RU365095"/>
    </source>
</evidence>
<evidence type="ECO:0000313" key="9">
    <source>
        <dbReference type="Proteomes" id="UP000001070"/>
    </source>
</evidence>
<dbReference type="EMBL" id="CH916370">
    <property type="protein sequence ID" value="EDW00071.1"/>
    <property type="molecule type" value="Genomic_DNA"/>
</dbReference>
<dbReference type="GO" id="GO:0005975">
    <property type="term" value="P:carbohydrate metabolic process"/>
    <property type="evidence" value="ECO:0007669"/>
    <property type="project" value="UniProtKB-UniRule"/>
</dbReference>
<dbReference type="GO" id="GO:0017057">
    <property type="term" value="F:6-phosphogluconolactonase activity"/>
    <property type="evidence" value="ECO:0007669"/>
    <property type="project" value="UniProtKB-UniRule"/>
</dbReference>
<feature type="domain" description="Glucosamine/galactosamine-6-phosphate isomerase" evidence="7">
    <location>
        <begin position="16"/>
        <end position="233"/>
    </location>
</feature>
<reference evidence="8 9" key="1">
    <citation type="journal article" date="2007" name="Nature">
        <title>Evolution of genes and genomes on the Drosophila phylogeny.</title>
        <authorList>
            <consortium name="Drosophila 12 Genomes Consortium"/>
            <person name="Clark A.G."/>
            <person name="Eisen M.B."/>
            <person name="Smith D.R."/>
            <person name="Bergman C.M."/>
            <person name="Oliver B."/>
            <person name="Markow T.A."/>
            <person name="Kaufman T.C."/>
            <person name="Kellis M."/>
            <person name="Gelbart W."/>
            <person name="Iyer V.N."/>
            <person name="Pollard D.A."/>
            <person name="Sackton T.B."/>
            <person name="Larracuente A.M."/>
            <person name="Singh N.D."/>
            <person name="Abad J.P."/>
            <person name="Abt D.N."/>
            <person name="Adryan B."/>
            <person name="Aguade M."/>
            <person name="Akashi H."/>
            <person name="Anderson W.W."/>
            <person name="Aquadro C.F."/>
            <person name="Ardell D.H."/>
            <person name="Arguello R."/>
            <person name="Artieri C.G."/>
            <person name="Barbash D.A."/>
            <person name="Barker D."/>
            <person name="Barsanti P."/>
            <person name="Batterham P."/>
            <person name="Batzoglou S."/>
            <person name="Begun D."/>
            <person name="Bhutkar A."/>
            <person name="Blanco E."/>
            <person name="Bosak S.A."/>
            <person name="Bradley R.K."/>
            <person name="Brand A.D."/>
            <person name="Brent M.R."/>
            <person name="Brooks A.N."/>
            <person name="Brown R.H."/>
            <person name="Butlin R.K."/>
            <person name="Caggese C."/>
            <person name="Calvi B.R."/>
            <person name="Bernardo de Carvalho A."/>
            <person name="Caspi A."/>
            <person name="Castrezana S."/>
            <person name="Celniker S.E."/>
            <person name="Chang J.L."/>
            <person name="Chapple C."/>
            <person name="Chatterji S."/>
            <person name="Chinwalla A."/>
            <person name="Civetta A."/>
            <person name="Clifton S.W."/>
            <person name="Comeron J.M."/>
            <person name="Costello J.C."/>
            <person name="Coyne J.A."/>
            <person name="Daub J."/>
            <person name="David R.G."/>
            <person name="Delcher A.L."/>
            <person name="Delehaunty K."/>
            <person name="Do C.B."/>
            <person name="Ebling H."/>
            <person name="Edwards K."/>
            <person name="Eickbush T."/>
            <person name="Evans J.D."/>
            <person name="Filipski A."/>
            <person name="Findeiss S."/>
            <person name="Freyhult E."/>
            <person name="Fulton L."/>
            <person name="Fulton R."/>
            <person name="Garcia A.C."/>
            <person name="Gardiner A."/>
            <person name="Garfield D.A."/>
            <person name="Garvin B.E."/>
            <person name="Gibson G."/>
            <person name="Gilbert D."/>
            <person name="Gnerre S."/>
            <person name="Godfrey J."/>
            <person name="Good R."/>
            <person name="Gotea V."/>
            <person name="Gravely B."/>
            <person name="Greenberg A.J."/>
            <person name="Griffiths-Jones S."/>
            <person name="Gross S."/>
            <person name="Guigo R."/>
            <person name="Gustafson E.A."/>
            <person name="Haerty W."/>
            <person name="Hahn M.W."/>
            <person name="Halligan D.L."/>
            <person name="Halpern A.L."/>
            <person name="Halter G.M."/>
            <person name="Han M.V."/>
            <person name="Heger A."/>
            <person name="Hillier L."/>
            <person name="Hinrichs A.S."/>
            <person name="Holmes I."/>
            <person name="Hoskins R.A."/>
            <person name="Hubisz M.J."/>
            <person name="Hultmark D."/>
            <person name="Huntley M.A."/>
            <person name="Jaffe D.B."/>
            <person name="Jagadeeshan S."/>
            <person name="Jeck W.R."/>
            <person name="Johnson J."/>
            <person name="Jones C.D."/>
            <person name="Jordan W.C."/>
            <person name="Karpen G.H."/>
            <person name="Kataoka E."/>
            <person name="Keightley P.D."/>
            <person name="Kheradpour P."/>
            <person name="Kirkness E.F."/>
            <person name="Koerich L.B."/>
            <person name="Kristiansen K."/>
            <person name="Kudrna D."/>
            <person name="Kulathinal R.J."/>
            <person name="Kumar S."/>
            <person name="Kwok R."/>
            <person name="Lander E."/>
            <person name="Langley C.H."/>
            <person name="Lapoint R."/>
            <person name="Lazzaro B.P."/>
            <person name="Lee S.J."/>
            <person name="Levesque L."/>
            <person name="Li R."/>
            <person name="Lin C.F."/>
            <person name="Lin M.F."/>
            <person name="Lindblad-Toh K."/>
            <person name="Llopart A."/>
            <person name="Long M."/>
            <person name="Low L."/>
            <person name="Lozovsky E."/>
            <person name="Lu J."/>
            <person name="Luo M."/>
            <person name="Machado C.A."/>
            <person name="Makalowski W."/>
            <person name="Marzo M."/>
            <person name="Matsuda M."/>
            <person name="Matzkin L."/>
            <person name="McAllister B."/>
            <person name="McBride C.S."/>
            <person name="McKernan B."/>
            <person name="McKernan K."/>
            <person name="Mendez-Lago M."/>
            <person name="Minx P."/>
            <person name="Mollenhauer M.U."/>
            <person name="Montooth K."/>
            <person name="Mount S.M."/>
            <person name="Mu X."/>
            <person name="Myers E."/>
            <person name="Negre B."/>
            <person name="Newfeld S."/>
            <person name="Nielsen R."/>
            <person name="Noor M.A."/>
            <person name="O'Grady P."/>
            <person name="Pachter L."/>
            <person name="Papaceit M."/>
            <person name="Parisi M.J."/>
            <person name="Parisi M."/>
            <person name="Parts L."/>
            <person name="Pedersen J.S."/>
            <person name="Pesole G."/>
            <person name="Phillippy A.M."/>
            <person name="Ponting C.P."/>
            <person name="Pop M."/>
            <person name="Porcelli D."/>
            <person name="Powell J.R."/>
            <person name="Prohaska S."/>
            <person name="Pruitt K."/>
            <person name="Puig M."/>
            <person name="Quesneville H."/>
            <person name="Ram K.R."/>
            <person name="Rand D."/>
            <person name="Rasmussen M.D."/>
            <person name="Reed L.K."/>
            <person name="Reenan R."/>
            <person name="Reily A."/>
            <person name="Remington K.A."/>
            <person name="Rieger T.T."/>
            <person name="Ritchie M.G."/>
            <person name="Robin C."/>
            <person name="Rogers Y.H."/>
            <person name="Rohde C."/>
            <person name="Rozas J."/>
            <person name="Rubenfield M.J."/>
            <person name="Ruiz A."/>
            <person name="Russo S."/>
            <person name="Salzberg S.L."/>
            <person name="Sanchez-Gracia A."/>
            <person name="Saranga D.J."/>
            <person name="Sato H."/>
            <person name="Schaeffer S.W."/>
            <person name="Schatz M.C."/>
            <person name="Schlenke T."/>
            <person name="Schwartz R."/>
            <person name="Segarra C."/>
            <person name="Singh R.S."/>
            <person name="Sirot L."/>
            <person name="Sirota M."/>
            <person name="Sisneros N.B."/>
            <person name="Smith C.D."/>
            <person name="Smith T.F."/>
            <person name="Spieth J."/>
            <person name="Stage D.E."/>
            <person name="Stark A."/>
            <person name="Stephan W."/>
            <person name="Strausberg R.L."/>
            <person name="Strempel S."/>
            <person name="Sturgill D."/>
            <person name="Sutton G."/>
            <person name="Sutton G.G."/>
            <person name="Tao W."/>
            <person name="Teichmann S."/>
            <person name="Tobari Y.N."/>
            <person name="Tomimura Y."/>
            <person name="Tsolas J.M."/>
            <person name="Valente V.L."/>
            <person name="Venter E."/>
            <person name="Venter J.C."/>
            <person name="Vicario S."/>
            <person name="Vieira F.G."/>
            <person name="Vilella A.J."/>
            <person name="Villasante A."/>
            <person name="Walenz B."/>
            <person name="Wang J."/>
            <person name="Wasserman M."/>
            <person name="Watts T."/>
            <person name="Wilson D."/>
            <person name="Wilson R.K."/>
            <person name="Wing R.A."/>
            <person name="Wolfner M.F."/>
            <person name="Wong A."/>
            <person name="Wong G.K."/>
            <person name="Wu C.I."/>
            <person name="Wu G."/>
            <person name="Yamamoto D."/>
            <person name="Yang H.P."/>
            <person name="Yang S.P."/>
            <person name="Yorke J.A."/>
            <person name="Yoshida K."/>
            <person name="Zdobnov E."/>
            <person name="Zhang P."/>
            <person name="Zhang Y."/>
            <person name="Zimin A.V."/>
            <person name="Baldwin J."/>
            <person name="Abdouelleil A."/>
            <person name="Abdulkadir J."/>
            <person name="Abebe A."/>
            <person name="Abera B."/>
            <person name="Abreu J."/>
            <person name="Acer S.C."/>
            <person name="Aftuck L."/>
            <person name="Alexander A."/>
            <person name="An P."/>
            <person name="Anderson E."/>
            <person name="Anderson S."/>
            <person name="Arachi H."/>
            <person name="Azer M."/>
            <person name="Bachantsang P."/>
            <person name="Barry A."/>
            <person name="Bayul T."/>
            <person name="Berlin A."/>
            <person name="Bessette D."/>
            <person name="Bloom T."/>
            <person name="Blye J."/>
            <person name="Boguslavskiy L."/>
            <person name="Bonnet C."/>
            <person name="Boukhgalter B."/>
            <person name="Bourzgui I."/>
            <person name="Brown A."/>
            <person name="Cahill P."/>
            <person name="Channer S."/>
            <person name="Cheshatsang Y."/>
            <person name="Chuda L."/>
            <person name="Citroen M."/>
            <person name="Collymore A."/>
            <person name="Cooke P."/>
            <person name="Costello M."/>
            <person name="D'Aco K."/>
            <person name="Daza R."/>
            <person name="De Haan G."/>
            <person name="DeGray S."/>
            <person name="DeMaso C."/>
            <person name="Dhargay N."/>
            <person name="Dooley K."/>
            <person name="Dooley E."/>
            <person name="Doricent M."/>
            <person name="Dorje P."/>
            <person name="Dorjee K."/>
            <person name="Dupes A."/>
            <person name="Elong R."/>
            <person name="Falk J."/>
            <person name="Farina A."/>
            <person name="Faro S."/>
            <person name="Ferguson D."/>
            <person name="Fisher S."/>
            <person name="Foley C.D."/>
            <person name="Franke A."/>
            <person name="Friedrich D."/>
            <person name="Gadbois L."/>
            <person name="Gearin G."/>
            <person name="Gearin C.R."/>
            <person name="Giannoukos G."/>
            <person name="Goode T."/>
            <person name="Graham J."/>
            <person name="Grandbois E."/>
            <person name="Grewal S."/>
            <person name="Gyaltsen K."/>
            <person name="Hafez N."/>
            <person name="Hagos B."/>
            <person name="Hall J."/>
            <person name="Henson C."/>
            <person name="Hollinger A."/>
            <person name="Honan T."/>
            <person name="Huard M.D."/>
            <person name="Hughes L."/>
            <person name="Hurhula B."/>
            <person name="Husby M.E."/>
            <person name="Kamat A."/>
            <person name="Kanga B."/>
            <person name="Kashin S."/>
            <person name="Khazanovich D."/>
            <person name="Kisner P."/>
            <person name="Lance K."/>
            <person name="Lara M."/>
            <person name="Lee W."/>
            <person name="Lennon N."/>
            <person name="Letendre F."/>
            <person name="LeVine R."/>
            <person name="Lipovsky A."/>
            <person name="Liu X."/>
            <person name="Liu J."/>
            <person name="Liu S."/>
            <person name="Lokyitsang T."/>
            <person name="Lokyitsang Y."/>
            <person name="Lubonja R."/>
            <person name="Lui A."/>
            <person name="MacDonald P."/>
            <person name="Magnisalis V."/>
            <person name="Maru K."/>
            <person name="Matthews C."/>
            <person name="McCusker W."/>
            <person name="McDonough S."/>
            <person name="Mehta T."/>
            <person name="Meldrim J."/>
            <person name="Meneus L."/>
            <person name="Mihai O."/>
            <person name="Mihalev A."/>
            <person name="Mihova T."/>
            <person name="Mittelman R."/>
            <person name="Mlenga V."/>
            <person name="Montmayeur A."/>
            <person name="Mulrain L."/>
            <person name="Navidi A."/>
            <person name="Naylor J."/>
            <person name="Negash T."/>
            <person name="Nguyen T."/>
            <person name="Nguyen N."/>
            <person name="Nicol R."/>
            <person name="Norbu C."/>
            <person name="Norbu N."/>
            <person name="Novod N."/>
            <person name="O'Neill B."/>
            <person name="Osman S."/>
            <person name="Markiewicz E."/>
            <person name="Oyono O.L."/>
            <person name="Patti C."/>
            <person name="Phunkhang P."/>
            <person name="Pierre F."/>
            <person name="Priest M."/>
            <person name="Raghuraman S."/>
            <person name="Rege F."/>
            <person name="Reyes R."/>
            <person name="Rise C."/>
            <person name="Rogov P."/>
            <person name="Ross K."/>
            <person name="Ryan E."/>
            <person name="Settipalli S."/>
            <person name="Shea T."/>
            <person name="Sherpa N."/>
            <person name="Shi L."/>
            <person name="Shih D."/>
            <person name="Sparrow T."/>
            <person name="Spaulding J."/>
            <person name="Stalker J."/>
            <person name="Stange-Thomann N."/>
            <person name="Stavropoulos S."/>
            <person name="Stone C."/>
            <person name="Strader C."/>
            <person name="Tesfaye S."/>
            <person name="Thomson T."/>
            <person name="Thoulutsang Y."/>
            <person name="Thoulutsang D."/>
            <person name="Topham K."/>
            <person name="Topping I."/>
            <person name="Tsamla T."/>
            <person name="Vassiliev H."/>
            <person name="Vo A."/>
            <person name="Wangchuk T."/>
            <person name="Wangdi T."/>
            <person name="Weiand M."/>
            <person name="Wilkinson J."/>
            <person name="Wilson A."/>
            <person name="Yadav S."/>
            <person name="Young G."/>
            <person name="Yu Q."/>
            <person name="Zembek L."/>
            <person name="Zhong D."/>
            <person name="Zimmer A."/>
            <person name="Zwirko Z."/>
            <person name="Jaffe D.B."/>
            <person name="Alvarez P."/>
            <person name="Brockman W."/>
            <person name="Butler J."/>
            <person name="Chin C."/>
            <person name="Gnerre S."/>
            <person name="Grabherr M."/>
            <person name="Kleber M."/>
            <person name="Mauceli E."/>
            <person name="MacCallum I."/>
        </authorList>
    </citation>
    <scope>NUCLEOTIDE SEQUENCE [LARGE SCALE GENOMIC DNA]</scope>
    <source>
        <strain evidence="9">Tucson 15287-2541.00</strain>
    </source>
</reference>
<dbReference type="PANTHER" id="PTHR11054">
    <property type="entry name" value="6-PHOSPHOGLUCONOLACTONASE"/>
    <property type="match status" value="1"/>
</dbReference>
<dbReference type="PhylomeDB" id="B4JKG8"/>
<proteinExistence type="inferred from homology"/>
<gene>
    <name evidence="8" type="primary">Dgri\GH12656</name>
    <name evidence="8" type="ORF">Dgri_GH12656</name>
</gene>
<evidence type="ECO:0000256" key="4">
    <source>
        <dbReference type="ARBA" id="ARBA00013198"/>
    </source>
</evidence>
<dbReference type="UniPathway" id="UPA00115">
    <property type="reaction ID" value="UER00409"/>
</dbReference>
<dbReference type="KEGG" id="dgr:6564529"/>
<comment type="catalytic activity">
    <reaction evidence="1 6">
        <text>6-phospho-D-glucono-1,5-lactone + H2O = 6-phospho-D-gluconate + H(+)</text>
        <dbReference type="Rhea" id="RHEA:12556"/>
        <dbReference type="ChEBI" id="CHEBI:15377"/>
        <dbReference type="ChEBI" id="CHEBI:15378"/>
        <dbReference type="ChEBI" id="CHEBI:57955"/>
        <dbReference type="ChEBI" id="CHEBI:58759"/>
        <dbReference type="EC" id="3.1.1.31"/>
    </reaction>
</comment>
<dbReference type="GO" id="GO:0009051">
    <property type="term" value="P:pentose-phosphate shunt, oxidative branch"/>
    <property type="evidence" value="ECO:0007669"/>
    <property type="project" value="EnsemblMetazoa"/>
</dbReference>
<dbReference type="Proteomes" id="UP000001070">
    <property type="component" value="Unassembled WGS sequence"/>
</dbReference>
<keyword evidence="9" id="KW-1185">Reference proteome</keyword>
<evidence type="ECO:0000259" key="7">
    <source>
        <dbReference type="Pfam" id="PF01182"/>
    </source>
</evidence>
<dbReference type="FunCoup" id="B4JKG8">
    <property type="interactions" value="1409"/>
</dbReference>
<dbReference type="SMR" id="B4JKG8"/>
<dbReference type="InParanoid" id="B4JKG8"/>
<dbReference type="SUPFAM" id="SSF100950">
    <property type="entry name" value="NagB/RpiA/CoA transferase-like"/>
    <property type="match status" value="1"/>
</dbReference>
<dbReference type="eggNOG" id="KOG3147">
    <property type="taxonomic scope" value="Eukaryota"/>
</dbReference>
<dbReference type="InterPro" id="IPR006148">
    <property type="entry name" value="Glc/Gal-6P_isomerase"/>
</dbReference>
<evidence type="ECO:0000256" key="5">
    <source>
        <dbReference type="ARBA" id="ARBA00022801"/>
    </source>
</evidence>
<comment type="function">
    <text evidence="6">Hydrolysis of 6-phosphogluconolactone to 6-phosphogluconate.</text>
</comment>
<dbReference type="InterPro" id="IPR037171">
    <property type="entry name" value="NagB/RpiA_transferase-like"/>
</dbReference>
<organism evidence="9">
    <name type="scientific">Drosophila grimshawi</name>
    <name type="common">Hawaiian fruit fly</name>
    <name type="synonym">Idiomyia grimshawi</name>
    <dbReference type="NCBI Taxonomy" id="7222"/>
    <lineage>
        <taxon>Eukaryota</taxon>
        <taxon>Metazoa</taxon>
        <taxon>Ecdysozoa</taxon>
        <taxon>Arthropoda</taxon>
        <taxon>Hexapoda</taxon>
        <taxon>Insecta</taxon>
        <taxon>Pterygota</taxon>
        <taxon>Neoptera</taxon>
        <taxon>Endopterygota</taxon>
        <taxon>Diptera</taxon>
        <taxon>Brachycera</taxon>
        <taxon>Muscomorpha</taxon>
        <taxon>Ephydroidea</taxon>
        <taxon>Drosophilidae</taxon>
        <taxon>Drosophila</taxon>
        <taxon>Hawaiian Drosophila</taxon>
    </lineage>
</organism>
<dbReference type="InterPro" id="IPR039104">
    <property type="entry name" value="6PGL"/>
</dbReference>
<comment type="similarity">
    <text evidence="3 6">Belongs to the glucosamine/galactosamine-6-phosphate isomerase family. 6-phosphogluconolactonase subfamily.</text>
</comment>
<dbReference type="EC" id="3.1.1.31" evidence="4 6"/>
<evidence type="ECO:0000256" key="1">
    <source>
        <dbReference type="ARBA" id="ARBA00000832"/>
    </source>
</evidence>
<dbReference type="OMA" id="YQLFEFE"/>
<protein>
    <recommendedName>
        <fullName evidence="4 6">6-phosphogluconolactonase</fullName>
        <shortName evidence="6">6PGL</shortName>
        <ecNumber evidence="4 6">3.1.1.31</ecNumber>
    </recommendedName>
</protein>
<dbReference type="Gene3D" id="3.40.50.1360">
    <property type="match status" value="1"/>
</dbReference>